<dbReference type="InterPro" id="IPR015963">
    <property type="entry name" value="Uridylate_kinase_bac"/>
</dbReference>
<proteinExistence type="inferred from homology"/>
<dbReference type="InterPro" id="IPR011817">
    <property type="entry name" value="Uridylate_kinase"/>
</dbReference>
<evidence type="ECO:0000256" key="13">
    <source>
        <dbReference type="ARBA" id="ARBA00047767"/>
    </source>
</evidence>
<evidence type="ECO:0000259" key="14">
    <source>
        <dbReference type="Pfam" id="PF00696"/>
    </source>
</evidence>
<dbReference type="HAMAP" id="MF_01220_B">
    <property type="entry name" value="PyrH_B"/>
    <property type="match status" value="1"/>
</dbReference>
<dbReference type="AlphaFoldDB" id="A0A381N9T6"/>
<evidence type="ECO:0000256" key="3">
    <source>
        <dbReference type="ARBA" id="ARBA00007614"/>
    </source>
</evidence>
<evidence type="ECO:0000256" key="5">
    <source>
        <dbReference type="ARBA" id="ARBA00016403"/>
    </source>
</evidence>
<evidence type="ECO:0000256" key="10">
    <source>
        <dbReference type="ARBA" id="ARBA00022840"/>
    </source>
</evidence>
<dbReference type="GO" id="GO:0033862">
    <property type="term" value="F:UMP kinase activity"/>
    <property type="evidence" value="ECO:0007669"/>
    <property type="project" value="UniProtKB-EC"/>
</dbReference>
<comment type="catalytic activity">
    <reaction evidence="13">
        <text>UMP + ATP = UDP + ADP</text>
        <dbReference type="Rhea" id="RHEA:24400"/>
        <dbReference type="ChEBI" id="CHEBI:30616"/>
        <dbReference type="ChEBI" id="CHEBI:57865"/>
        <dbReference type="ChEBI" id="CHEBI:58223"/>
        <dbReference type="ChEBI" id="CHEBI:456216"/>
        <dbReference type="EC" id="2.7.4.22"/>
    </reaction>
</comment>
<evidence type="ECO:0000256" key="6">
    <source>
        <dbReference type="ARBA" id="ARBA00022490"/>
    </source>
</evidence>
<evidence type="ECO:0000256" key="8">
    <source>
        <dbReference type="ARBA" id="ARBA00022741"/>
    </source>
</evidence>
<comment type="similarity">
    <text evidence="3">Belongs to the UMP kinase family.</text>
</comment>
<dbReference type="InterPro" id="IPR001048">
    <property type="entry name" value="Asp/Glu/Uridylate_kinase"/>
</dbReference>
<dbReference type="UniPathway" id="UPA00159">
    <property type="reaction ID" value="UER00275"/>
</dbReference>
<organism evidence="15">
    <name type="scientific">marine metagenome</name>
    <dbReference type="NCBI Taxonomy" id="408172"/>
    <lineage>
        <taxon>unclassified sequences</taxon>
        <taxon>metagenomes</taxon>
        <taxon>ecological metagenomes</taxon>
    </lineage>
</organism>
<dbReference type="GO" id="GO:0044210">
    <property type="term" value="P:'de novo' CTP biosynthetic process"/>
    <property type="evidence" value="ECO:0007669"/>
    <property type="project" value="UniProtKB-UniPathway"/>
</dbReference>
<evidence type="ECO:0000256" key="7">
    <source>
        <dbReference type="ARBA" id="ARBA00022679"/>
    </source>
</evidence>
<dbReference type="GO" id="GO:0006225">
    <property type="term" value="P:UDP biosynthetic process"/>
    <property type="evidence" value="ECO:0007669"/>
    <property type="project" value="TreeGrafter"/>
</dbReference>
<dbReference type="Gene3D" id="3.40.1160.10">
    <property type="entry name" value="Acetylglutamate kinase-like"/>
    <property type="match status" value="1"/>
</dbReference>
<keyword evidence="8" id="KW-0547">Nucleotide-binding</keyword>
<evidence type="ECO:0000256" key="2">
    <source>
        <dbReference type="ARBA" id="ARBA00004791"/>
    </source>
</evidence>
<comment type="subcellular location">
    <subcellularLocation>
        <location evidence="1">Cytoplasm</location>
    </subcellularLocation>
</comment>
<evidence type="ECO:0000256" key="4">
    <source>
        <dbReference type="ARBA" id="ARBA00012899"/>
    </source>
</evidence>
<protein>
    <recommendedName>
        <fullName evidence="5">Uridylate kinase</fullName>
        <ecNumber evidence="4">2.7.4.22</ecNumber>
    </recommendedName>
    <alternativeName>
        <fullName evidence="12">Uridine monophosphate kinase</fullName>
    </alternativeName>
</protein>
<dbReference type="SUPFAM" id="SSF53633">
    <property type="entry name" value="Carbamate kinase-like"/>
    <property type="match status" value="1"/>
</dbReference>
<keyword evidence="6" id="KW-0963">Cytoplasm</keyword>
<evidence type="ECO:0000256" key="11">
    <source>
        <dbReference type="ARBA" id="ARBA00022975"/>
    </source>
</evidence>
<sequence length="238" mass="25826">MAKPVYRRILLKLSGEILAGEDGFGINPERADYLAKEVKSIYDLGLSIGLIIGAGNIFRGIQAESRGMGRVTGDYLGMMATIMNAIALQDALEKLDCSTRALSAISVTQIAEPYIRRRAIRHLEKGRIVIVAGGTGNPYFSTDTAAALRATELNAEIVLKGTKVDGIYDKDPMKYPDAVKFDSILFKEVLTNNLRVMDMTAITLCSENSLPIIVFNINQSGNLKKIVLGGKLGTLVTE</sequence>
<dbReference type="Pfam" id="PF00696">
    <property type="entry name" value="AA_kinase"/>
    <property type="match status" value="1"/>
</dbReference>
<dbReference type="PANTHER" id="PTHR42833">
    <property type="entry name" value="URIDYLATE KINASE"/>
    <property type="match status" value="1"/>
</dbReference>
<evidence type="ECO:0000313" key="15">
    <source>
        <dbReference type="EMBL" id="SUZ51267.1"/>
    </source>
</evidence>
<keyword evidence="10" id="KW-0067">ATP-binding</keyword>
<dbReference type="GO" id="GO:0005737">
    <property type="term" value="C:cytoplasm"/>
    <property type="evidence" value="ECO:0007669"/>
    <property type="project" value="UniProtKB-SubCell"/>
</dbReference>
<dbReference type="InterPro" id="IPR036393">
    <property type="entry name" value="AceGlu_kinase-like_sf"/>
</dbReference>
<dbReference type="PANTHER" id="PTHR42833:SF4">
    <property type="entry name" value="URIDYLATE KINASE PUMPKIN, CHLOROPLASTIC"/>
    <property type="match status" value="1"/>
</dbReference>
<name>A0A381N9T6_9ZZZZ</name>
<evidence type="ECO:0000256" key="9">
    <source>
        <dbReference type="ARBA" id="ARBA00022777"/>
    </source>
</evidence>
<comment type="pathway">
    <text evidence="2">Pyrimidine metabolism; CTP biosynthesis via de novo pathway; UDP from UMP (UMPK route): step 1/1.</text>
</comment>
<keyword evidence="11" id="KW-0665">Pyrimidine biosynthesis</keyword>
<dbReference type="CDD" id="cd04254">
    <property type="entry name" value="AAK_UMPK-PyrH-Ec"/>
    <property type="match status" value="1"/>
</dbReference>
<dbReference type="FunFam" id="3.40.1160.10:FF:000001">
    <property type="entry name" value="Uridylate kinase"/>
    <property type="match status" value="1"/>
</dbReference>
<keyword evidence="7" id="KW-0808">Transferase</keyword>
<feature type="domain" description="Aspartate/glutamate/uridylate kinase" evidence="14">
    <location>
        <begin position="8"/>
        <end position="216"/>
    </location>
</feature>
<dbReference type="NCBIfam" id="TIGR02075">
    <property type="entry name" value="pyrH_bact"/>
    <property type="match status" value="1"/>
</dbReference>
<dbReference type="EC" id="2.7.4.22" evidence="4"/>
<dbReference type="EMBL" id="UINC01000215">
    <property type="protein sequence ID" value="SUZ51267.1"/>
    <property type="molecule type" value="Genomic_DNA"/>
</dbReference>
<gene>
    <name evidence="15" type="ORF">METZ01_LOCUS4121</name>
</gene>
<keyword evidence="9" id="KW-0418">Kinase</keyword>
<dbReference type="PIRSF" id="PIRSF005650">
    <property type="entry name" value="Uridylate_kin"/>
    <property type="match status" value="1"/>
</dbReference>
<accession>A0A381N9T6</accession>
<evidence type="ECO:0000256" key="12">
    <source>
        <dbReference type="ARBA" id="ARBA00032092"/>
    </source>
</evidence>
<dbReference type="GO" id="GO:0005524">
    <property type="term" value="F:ATP binding"/>
    <property type="evidence" value="ECO:0007669"/>
    <property type="project" value="UniProtKB-KW"/>
</dbReference>
<evidence type="ECO:0000256" key="1">
    <source>
        <dbReference type="ARBA" id="ARBA00004496"/>
    </source>
</evidence>
<reference evidence="15" key="1">
    <citation type="submission" date="2018-05" db="EMBL/GenBank/DDBJ databases">
        <authorList>
            <person name="Lanie J.A."/>
            <person name="Ng W.-L."/>
            <person name="Kazmierczak K.M."/>
            <person name="Andrzejewski T.M."/>
            <person name="Davidsen T.M."/>
            <person name="Wayne K.J."/>
            <person name="Tettelin H."/>
            <person name="Glass J.I."/>
            <person name="Rusch D."/>
            <person name="Podicherti R."/>
            <person name="Tsui H.-C.T."/>
            <person name="Winkler M.E."/>
        </authorList>
    </citation>
    <scope>NUCLEOTIDE SEQUENCE</scope>
</reference>